<keyword evidence="3" id="KW-1185">Reference proteome</keyword>
<protein>
    <recommendedName>
        <fullName evidence="4">Leucine-rich repeat protein</fullName>
    </recommendedName>
</protein>
<sequence length="1631" mass="174941">MNTGPAQAPHGSPRAASSPFFVCTTSSTPEIPSVCAFAIDASARSARWLTLLSALESPHHADVSVLSTAAVPSLVELQRLRGNEFSLRQAPAPWSSGAAVGGTDSASNAASRNHATLASGARAATTPTATPMSWIMTETSPRAGWLNRTPLSAAEMTVQHTMTAPNPCARRGTTGGASRDTQATRSTALLQPRGRRRSFSQSTHATWRPLHREHPSNAQNAFAATSTSMPPGILADTAAQLSSLIPPVPHSVHKVSRCHSGETPMAGRQLRPTRTRSVAPQMQQLRDGGGNGALDTTGEPLPRALVTLGESFASASLYSGFSSPPPSPPQAPTPPFYSVVDGAGSLTQAHVAVDRVRTNATPPLPSSLATQAEALCRLFQQYIDAQRALKLDVLQQLGGASEQLTVLLQLQELVLRHVRDFALQLDAAAHLHAPPYQRPAVTAPGRHPGAVTGMVHPLADAGRQPPLLAHAAHKGDDIPWSTIFDYLSNPPTVALAALRAVAPASRRRLEQLGWRWMIAKVATDVCPFIQENGAEADTRDAYARLDGQERLYAGSVPVARLAPQPLPYRRAPTTNQRLLDGSALLDCERQSLLLDRAWREGWLHRLGYFYYAFVLPRLSGCGTVPSRIRADGIVCDVLRPKGCRLDGGDMCNGGSAGACTASKGALGISADAVCGSRLAPPPPPMPEKRPTEALCATRKLLDDAGRRTSREWARGADASLSTQSHVKLAPYALPTSASTVTSSVDSSLIRPPQEGERRYRVDPVTGLQRHPHYGHASLPVLVEDVSGTAHLLCTSETRLDRAEVWEWASAWLQHRHRLPRQPICTSAAEFLLVRSPLAPLRAVDDEVNQADYAVCTAAAAVAPWPPAGAGGTRHPASTQPRGKEGAVPRPPLLPGSVASPGNEREEEGFGSAMPGLVFTEDGSMDSAHILNAEGLERVVAVGEAEHAVNGAPAESHFRVRLQEWCNKRRGVVRRMNDVDPPWRMLGNASGPQPRPLALHLTEQHIPWLAQQLCPDSEGGGLVDLQELHLSVTESLLPPGWAASWRWCLSVLRHRKNLLVLSVVTRPWALLMSEGASSDAHVDVQPHDPAEVIGVLGTSTTRAAMFTSPLQVLSLQGAVAEAVAPLFCDVNHRALTEVDGDGVPPALERLRELYVSVRSGQSAGGSAGSVGLGDVHVTASVYPALQVLWLDAPRLRRVRIDHLLMLRELHLISGAPLACSALRGVELLPHLEVLHLERAIIDDCALFGDCPALRELLLHACRLSILLSSSAMVPESGDERLEELHGVERAPRLETLSLCYTEEVRNLQNFARCRSLRRVLLTRCNGISSSSVAGLERLPQLELLAMEFTRVSALSHFAASPALRVLRLDGCKRVLRSSVMGLEAAAFLTELSLKETNVSTVANFGGGCHALRSLDLSGCRHLDVDGLQGIQALPQLEILSLSRTRITDVHFLSDCVRLTALYLEGCTELMPTSLEGLQHAPRLRQLVANGCPTLTRVGRLGKCAALEVFAVAGATALTAEGVQGIEQGRYIQYLDLSYTAVSTLHFLVGGCRALRYLSVKACGRITTACSLQGVEVLPQLEVLNMEDLNLRGRLDFLATSASLRYVSYAGCTGLSTDDVQALRQSGVQSVIP</sequence>
<dbReference type="KEGG" id="loi:92358330"/>
<dbReference type="PANTHER" id="PTHR12904:SF31">
    <property type="entry name" value="LEUCINE-RICH REPEAT PROTEIN (LRRP)"/>
    <property type="match status" value="1"/>
</dbReference>
<evidence type="ECO:0000313" key="2">
    <source>
        <dbReference type="EMBL" id="KAG5468971.1"/>
    </source>
</evidence>
<dbReference type="RefSeq" id="XP_067059948.1">
    <property type="nucleotide sequence ID" value="XM_067204396.1"/>
</dbReference>
<organism evidence="2 3">
    <name type="scientific">Leishmania orientalis</name>
    <dbReference type="NCBI Taxonomy" id="2249476"/>
    <lineage>
        <taxon>Eukaryota</taxon>
        <taxon>Discoba</taxon>
        <taxon>Euglenozoa</taxon>
        <taxon>Kinetoplastea</taxon>
        <taxon>Metakinetoplastina</taxon>
        <taxon>Trypanosomatida</taxon>
        <taxon>Trypanosomatidae</taxon>
        <taxon>Leishmaniinae</taxon>
        <taxon>Leishmania</taxon>
    </lineage>
</organism>
<feature type="region of interest" description="Disordered" evidence="1">
    <location>
        <begin position="92"/>
        <end position="125"/>
    </location>
</feature>
<reference evidence="3" key="2">
    <citation type="journal article" date="2021" name="Sci. Data">
        <title>Chromosome-scale genome sequencing, assembly and annotation of six genomes from subfamily Leishmaniinae.</title>
        <authorList>
            <person name="Almutairi H."/>
            <person name="Urbaniak M.D."/>
            <person name="Bates M.D."/>
            <person name="Jariyapan N."/>
            <person name="Kwakye-Nuako G."/>
            <person name="Thomaz Soccol V."/>
            <person name="Al-Salem W.S."/>
            <person name="Dillon R.J."/>
            <person name="Bates P.A."/>
            <person name="Gatherer D."/>
        </authorList>
    </citation>
    <scope>NUCLEOTIDE SEQUENCE [LARGE SCALE GENOMIC DNA]</scope>
</reference>
<gene>
    <name evidence="2" type="ORF">LSCM4_02364</name>
</gene>
<dbReference type="InterPro" id="IPR032675">
    <property type="entry name" value="LRR_dom_sf"/>
</dbReference>
<evidence type="ECO:0008006" key="4">
    <source>
        <dbReference type="Google" id="ProtNLM"/>
    </source>
</evidence>
<dbReference type="GeneID" id="92358330"/>
<dbReference type="SMART" id="SM00367">
    <property type="entry name" value="LRR_CC"/>
    <property type="match status" value="5"/>
</dbReference>
<dbReference type="EMBL" id="JAFHLR010000033">
    <property type="protein sequence ID" value="KAG5468971.1"/>
    <property type="molecule type" value="Genomic_DNA"/>
</dbReference>
<feature type="compositionally biased region" description="Polar residues" evidence="1">
    <location>
        <begin position="104"/>
        <end position="116"/>
    </location>
</feature>
<reference evidence="3" key="1">
    <citation type="journal article" date="2021" name="Microbiol. Resour. Announc.">
        <title>LGAAP: Leishmaniinae Genome Assembly and Annotation Pipeline.</title>
        <authorList>
            <person name="Almutairi H."/>
            <person name="Urbaniak M.D."/>
            <person name="Bates M.D."/>
            <person name="Jariyapan N."/>
            <person name="Kwakye-Nuako G."/>
            <person name="Thomaz-Soccol V."/>
            <person name="Al-Salem W.S."/>
            <person name="Dillon R.J."/>
            <person name="Bates P.A."/>
            <person name="Gatherer D."/>
        </authorList>
    </citation>
    <scope>NUCLEOTIDE SEQUENCE [LARGE SCALE GENOMIC DNA]</scope>
</reference>
<dbReference type="SUPFAM" id="SSF52058">
    <property type="entry name" value="L domain-like"/>
    <property type="match status" value="1"/>
</dbReference>
<evidence type="ECO:0000256" key="1">
    <source>
        <dbReference type="SAM" id="MobiDB-lite"/>
    </source>
</evidence>
<accession>A0A836H182</accession>
<comment type="caution">
    <text evidence="2">The sequence shown here is derived from an EMBL/GenBank/DDBJ whole genome shotgun (WGS) entry which is preliminary data.</text>
</comment>
<proteinExistence type="predicted"/>
<dbReference type="Gene3D" id="3.80.10.10">
    <property type="entry name" value="Ribonuclease Inhibitor"/>
    <property type="match status" value="2"/>
</dbReference>
<dbReference type="InterPro" id="IPR006553">
    <property type="entry name" value="Leu-rich_rpt_Cys-con_subtyp"/>
</dbReference>
<name>A0A836H182_9TRYP</name>
<dbReference type="InterPro" id="IPR051341">
    <property type="entry name" value="Zyg-11_UBL_adapter"/>
</dbReference>
<feature type="region of interest" description="Disordered" evidence="1">
    <location>
        <begin position="866"/>
        <end position="911"/>
    </location>
</feature>
<dbReference type="SUPFAM" id="SSF52047">
    <property type="entry name" value="RNI-like"/>
    <property type="match status" value="1"/>
</dbReference>
<evidence type="ECO:0000313" key="3">
    <source>
        <dbReference type="Proteomes" id="UP000674143"/>
    </source>
</evidence>
<dbReference type="PANTHER" id="PTHR12904">
    <property type="match status" value="1"/>
</dbReference>
<feature type="region of interest" description="Disordered" evidence="1">
    <location>
        <begin position="252"/>
        <end position="278"/>
    </location>
</feature>
<feature type="region of interest" description="Disordered" evidence="1">
    <location>
        <begin position="164"/>
        <end position="186"/>
    </location>
</feature>
<dbReference type="Proteomes" id="UP000674143">
    <property type="component" value="Unassembled WGS sequence"/>
</dbReference>
<dbReference type="SMR" id="A0A836H182"/>